<evidence type="ECO:0000256" key="1">
    <source>
        <dbReference type="ARBA" id="ARBA00022723"/>
    </source>
</evidence>
<dbReference type="AlphaFoldDB" id="A0ABD3SBX4"/>
<feature type="compositionally biased region" description="Acidic residues" evidence="4">
    <location>
        <begin position="766"/>
        <end position="775"/>
    </location>
</feature>
<feature type="compositionally biased region" description="Gly residues" evidence="4">
    <location>
        <begin position="750"/>
        <end position="760"/>
    </location>
</feature>
<feature type="region of interest" description="Disordered" evidence="4">
    <location>
        <begin position="230"/>
        <end position="301"/>
    </location>
</feature>
<dbReference type="InterPro" id="IPR000197">
    <property type="entry name" value="Znf_TAZ"/>
</dbReference>
<organism evidence="6 7">
    <name type="scientific">Cyclostephanos tholiformis</name>
    <dbReference type="NCBI Taxonomy" id="382380"/>
    <lineage>
        <taxon>Eukaryota</taxon>
        <taxon>Sar</taxon>
        <taxon>Stramenopiles</taxon>
        <taxon>Ochrophyta</taxon>
        <taxon>Bacillariophyta</taxon>
        <taxon>Coscinodiscophyceae</taxon>
        <taxon>Thalassiosirophycidae</taxon>
        <taxon>Stephanodiscales</taxon>
        <taxon>Stephanodiscaceae</taxon>
        <taxon>Cyclostephanos</taxon>
    </lineage>
</organism>
<dbReference type="InterPro" id="IPR035898">
    <property type="entry name" value="TAZ_dom_sf"/>
</dbReference>
<dbReference type="SUPFAM" id="SSF57933">
    <property type="entry name" value="TAZ domain"/>
    <property type="match status" value="1"/>
</dbReference>
<feature type="region of interest" description="Disordered" evidence="4">
    <location>
        <begin position="1"/>
        <end position="96"/>
    </location>
</feature>
<evidence type="ECO:0000256" key="3">
    <source>
        <dbReference type="ARBA" id="ARBA00022833"/>
    </source>
</evidence>
<feature type="compositionally biased region" description="Low complexity" evidence="4">
    <location>
        <begin position="254"/>
        <end position="265"/>
    </location>
</feature>
<feature type="compositionally biased region" description="Low complexity" evidence="4">
    <location>
        <begin position="185"/>
        <end position="202"/>
    </location>
</feature>
<evidence type="ECO:0000313" key="6">
    <source>
        <dbReference type="EMBL" id="KAL3822038.1"/>
    </source>
</evidence>
<dbReference type="Proteomes" id="UP001530377">
    <property type="component" value="Unassembled WGS sequence"/>
</dbReference>
<keyword evidence="3" id="KW-0862">Zinc</keyword>
<comment type="caution">
    <text evidence="6">The sequence shown here is derived from an EMBL/GenBank/DDBJ whole genome shotgun (WGS) entry which is preliminary data.</text>
</comment>
<gene>
    <name evidence="6" type="ORF">ACHAXA_007831</name>
</gene>
<feature type="region of interest" description="Disordered" evidence="4">
    <location>
        <begin position="374"/>
        <end position="437"/>
    </location>
</feature>
<feature type="region of interest" description="Disordered" evidence="4">
    <location>
        <begin position="738"/>
        <end position="788"/>
    </location>
</feature>
<dbReference type="Gene3D" id="1.20.1020.10">
    <property type="entry name" value="TAZ domain"/>
    <property type="match status" value="1"/>
</dbReference>
<evidence type="ECO:0000256" key="2">
    <source>
        <dbReference type="ARBA" id="ARBA00022771"/>
    </source>
</evidence>
<feature type="compositionally biased region" description="Pro residues" evidence="4">
    <location>
        <begin position="291"/>
        <end position="300"/>
    </location>
</feature>
<sequence length="1122" mass="116801">VEEGEEVEDGPKTSPSTTTSISISTSAMTTNGDSNASSAASVDSDAIGQATTAATTSHPAPAAALSSGSVPSSSSTLPTPPSSSAPAVPPGAPSFRRLRRKYGPELDYMLILEGCASEAMGGGEREEGDDVYDVDDDFDRQRRAESARKLEEHIIANLLPVKHRLTRQLAAQRGASRDPVTAPVRGATTGAPSSASSPARSTEGGGVGNMTTTTTGVSFAETAEAKRKAAYERIGSSSSYPPPPPLTGMVADPTAMTPVTTTTKSTEAEAERAGGGGGGGGVGGDAIRRSSPPPSRPQPQPQRRAILYAGMAPGSTQVPSSICAASGAHPGLIDERTAHVVRVAEDERAQLRRLEECATRAALGIDVMTTTTTTTTTASTRTSVDNRSAAAKALAMAGGESSGGEPRPNRESSSSSSSVAPDAAVPSNHQQVKWPPTATADADVDAAIVVQINPNSTKSPHVPLNFDDPTLTPPQQFELRLREARWRQRKRRRARRRQRNGLATTLQQVNALAHCKNNQNLLANDNGISRITVGDGHAANSGGVLGGDADAPGGGVGLEVGCGVGAAEAYNPPAPPRRQAIEYVCAICNEVYPSTCELNPWWALTNHECPKCGKMQIPRLDITAAVNALEYHPALVANMEDNGGVSNNAKLVDDAMFSQSSSVAESSYHQPGGVGSAAQTTTATATTMDYHHVMHHETTTPIVRDGVTYITRGPTNAAAAAAAAAAAGMAREASSFSDCSDVSHTDESDGVGGSGGGANGGYNYDESSDDDDDEIPLAGGGGSDDEEVDSTIMEELVEREEFGYEYKGETLSEDQARRLLVLIEHASTCPGRHLSAEHRNVCHSTKYLMLHVRDCSGLLSNGDICPFPWCRKVKHLLYHLVSCEGVGQCTICCPPEDKLSPNLNALVGLNSHRRDKFRERVKTVLAKRHQLVAAAAAARAEPSSAKVKTTTVNPAHITTNNATFAASHVAKPQTATVTTTDQPLLRLSPAMQSHAPHHSQQGGMSPASMSTAPNTISASVASSQSSTTSSSTAIAATTFLASHPQRHLPSPALSSTLARFDSSMSISALPTLEEATYELGDIALSTSDLMGLSSSSSNDLAATALSATFKTEATATADLSAL</sequence>
<feature type="compositionally biased region" description="Low complexity" evidence="4">
    <location>
        <begin position="13"/>
        <end position="77"/>
    </location>
</feature>
<feature type="region of interest" description="Disordered" evidence="4">
    <location>
        <begin position="991"/>
        <end position="1024"/>
    </location>
</feature>
<feature type="compositionally biased region" description="Gly residues" evidence="4">
    <location>
        <begin position="273"/>
        <end position="284"/>
    </location>
</feature>
<feature type="compositionally biased region" description="Polar residues" evidence="4">
    <location>
        <begin position="998"/>
        <end position="1014"/>
    </location>
</feature>
<protein>
    <recommendedName>
        <fullName evidence="5">TAZ-type domain-containing protein</fullName>
    </recommendedName>
</protein>
<dbReference type="EMBL" id="JALLPB020000076">
    <property type="protein sequence ID" value="KAL3822038.1"/>
    <property type="molecule type" value="Genomic_DNA"/>
</dbReference>
<feature type="non-terminal residue" evidence="6">
    <location>
        <position position="1"/>
    </location>
</feature>
<dbReference type="GO" id="GO:0008270">
    <property type="term" value="F:zinc ion binding"/>
    <property type="evidence" value="ECO:0007669"/>
    <property type="project" value="UniProtKB-KW"/>
</dbReference>
<evidence type="ECO:0000313" key="7">
    <source>
        <dbReference type="Proteomes" id="UP001530377"/>
    </source>
</evidence>
<evidence type="ECO:0000256" key="4">
    <source>
        <dbReference type="SAM" id="MobiDB-lite"/>
    </source>
</evidence>
<keyword evidence="1" id="KW-0479">Metal-binding</keyword>
<accession>A0ABD3SBX4</accession>
<evidence type="ECO:0000259" key="5">
    <source>
        <dbReference type="PROSITE" id="PS50134"/>
    </source>
</evidence>
<name>A0ABD3SBX4_9STRA</name>
<proteinExistence type="predicted"/>
<keyword evidence="2" id="KW-0863">Zinc-finger</keyword>
<feature type="region of interest" description="Disordered" evidence="4">
    <location>
        <begin position="169"/>
        <end position="218"/>
    </location>
</feature>
<reference evidence="6 7" key="1">
    <citation type="submission" date="2024-10" db="EMBL/GenBank/DDBJ databases">
        <title>Updated reference genomes for cyclostephanoid diatoms.</title>
        <authorList>
            <person name="Roberts W.R."/>
            <person name="Alverson A.J."/>
        </authorList>
    </citation>
    <scope>NUCLEOTIDE SEQUENCE [LARGE SCALE GENOMIC DNA]</scope>
    <source>
        <strain evidence="6 7">AJA228-03</strain>
    </source>
</reference>
<feature type="compositionally biased region" description="Low complexity" evidence="4">
    <location>
        <begin position="1015"/>
        <end position="1024"/>
    </location>
</feature>
<dbReference type="Pfam" id="PF02135">
    <property type="entry name" value="zf-TAZ"/>
    <property type="match status" value="1"/>
</dbReference>
<dbReference type="PROSITE" id="PS50134">
    <property type="entry name" value="ZF_TAZ"/>
    <property type="match status" value="1"/>
</dbReference>
<keyword evidence="7" id="KW-1185">Reference proteome</keyword>
<feature type="compositionally biased region" description="Pro residues" evidence="4">
    <location>
        <begin position="78"/>
        <end position="92"/>
    </location>
</feature>
<feature type="domain" description="TAZ-type" evidence="5">
    <location>
        <begin position="804"/>
        <end position="895"/>
    </location>
</feature>